<reference evidence="2" key="1">
    <citation type="submission" date="2022-11" db="EMBL/GenBank/DDBJ databases">
        <authorList>
            <person name="Petersen C."/>
        </authorList>
    </citation>
    <scope>NUCLEOTIDE SEQUENCE</scope>
    <source>
        <strain evidence="2">IBT 30761</strain>
    </source>
</reference>
<dbReference type="GeneID" id="81357002"/>
<proteinExistence type="predicted"/>
<dbReference type="GO" id="GO:0008168">
    <property type="term" value="F:methyltransferase activity"/>
    <property type="evidence" value="ECO:0007669"/>
    <property type="project" value="InterPro"/>
</dbReference>
<dbReference type="RefSeq" id="XP_056474182.1">
    <property type="nucleotide sequence ID" value="XM_056618023.1"/>
</dbReference>
<dbReference type="GO" id="GO:0032259">
    <property type="term" value="P:methylation"/>
    <property type="evidence" value="ECO:0007669"/>
    <property type="project" value="InterPro"/>
</dbReference>
<reference evidence="2" key="2">
    <citation type="journal article" date="2023" name="IMA Fungus">
        <title>Comparative genomic study of the Penicillium genus elucidates a diverse pangenome and 15 lateral gene transfer events.</title>
        <authorList>
            <person name="Petersen C."/>
            <person name="Sorensen T."/>
            <person name="Nielsen M.R."/>
            <person name="Sondergaard T.E."/>
            <person name="Sorensen J.L."/>
            <person name="Fitzpatrick D.A."/>
            <person name="Frisvad J.C."/>
            <person name="Nielsen K.L."/>
        </authorList>
    </citation>
    <scope>NUCLEOTIDE SEQUENCE</scope>
    <source>
        <strain evidence="2">IBT 30761</strain>
    </source>
</reference>
<dbReference type="Proteomes" id="UP001149074">
    <property type="component" value="Unassembled WGS sequence"/>
</dbReference>
<dbReference type="AlphaFoldDB" id="A0A9W9FE29"/>
<organism evidence="2 3">
    <name type="scientific">Penicillium argentinense</name>
    <dbReference type="NCBI Taxonomy" id="1131581"/>
    <lineage>
        <taxon>Eukaryota</taxon>
        <taxon>Fungi</taxon>
        <taxon>Dikarya</taxon>
        <taxon>Ascomycota</taxon>
        <taxon>Pezizomycotina</taxon>
        <taxon>Eurotiomycetes</taxon>
        <taxon>Eurotiomycetidae</taxon>
        <taxon>Eurotiales</taxon>
        <taxon>Aspergillaceae</taxon>
        <taxon>Penicillium</taxon>
    </lineage>
</organism>
<gene>
    <name evidence="2" type="ORF">N7532_005529</name>
</gene>
<dbReference type="Gene3D" id="3.40.50.150">
    <property type="entry name" value="Vaccinia Virus protein VP39"/>
    <property type="match status" value="1"/>
</dbReference>
<dbReference type="InterPro" id="IPR002877">
    <property type="entry name" value="RNA_MeTrfase_FtsJ_dom"/>
</dbReference>
<evidence type="ECO:0000313" key="3">
    <source>
        <dbReference type="Proteomes" id="UP001149074"/>
    </source>
</evidence>
<accession>A0A9W9FE29</accession>
<sequence>MAEGGITNMTGEIPEVDSDLNEDYKIVKGFFSARSQVFQDLMAVQQRVLLMDQSPEADQYFKGQKERATSPNTKQKRYFYKMMTRVGDEMQNKEKIIPTSSKTINLEALDICMAPGGYSATVLKYNRLARISGLSLPKSEGGHDVLLPKWQVNRRINIEFMDITMLAAEIGFPHLVSQEYTDASKFSDYIPYESQAFDIVFCDGQVLHTHTRVGGSRHEPARLTAAQLTIALRRIKRGGTLIVLLHQVYSPPMIRLLESFSQFSKISLFKPTVSHAHRSSFYLVAKDVDSGHERASDLLRQLRNSWRTSTVQSFNVNLPDDSTGRYDAFKTIEEVMQLFGDKLIVLAEPVWNIQKQAMEKKFLASG</sequence>
<dbReference type="InterPro" id="IPR029063">
    <property type="entry name" value="SAM-dependent_MTases_sf"/>
</dbReference>
<dbReference type="SUPFAM" id="SSF53335">
    <property type="entry name" value="S-adenosyl-L-methionine-dependent methyltransferases"/>
    <property type="match status" value="1"/>
</dbReference>
<dbReference type="Pfam" id="PF01728">
    <property type="entry name" value="FtsJ"/>
    <property type="match status" value="1"/>
</dbReference>
<comment type="caution">
    <text evidence="2">The sequence shown here is derived from an EMBL/GenBank/DDBJ whole genome shotgun (WGS) entry which is preliminary data.</text>
</comment>
<evidence type="ECO:0000259" key="1">
    <source>
        <dbReference type="Pfam" id="PF01728"/>
    </source>
</evidence>
<dbReference type="OrthoDB" id="417125at2759"/>
<evidence type="ECO:0000313" key="2">
    <source>
        <dbReference type="EMBL" id="KAJ5098528.1"/>
    </source>
</evidence>
<protein>
    <recommendedName>
        <fullName evidence="1">Ribosomal RNA methyltransferase FtsJ domain-containing protein</fullName>
    </recommendedName>
</protein>
<keyword evidence="3" id="KW-1185">Reference proteome</keyword>
<feature type="domain" description="Ribosomal RNA methyltransferase FtsJ" evidence="1">
    <location>
        <begin position="89"/>
        <end position="287"/>
    </location>
</feature>
<dbReference type="EMBL" id="JAPQKI010000005">
    <property type="protein sequence ID" value="KAJ5098528.1"/>
    <property type="molecule type" value="Genomic_DNA"/>
</dbReference>
<name>A0A9W9FE29_9EURO</name>